<dbReference type="Gene3D" id="1.10.1040.10">
    <property type="entry name" value="N-(1-d-carboxylethyl)-l-norvaline Dehydrogenase, domain 2"/>
    <property type="match status" value="1"/>
</dbReference>
<organism evidence="1">
    <name type="scientific">freshwater metagenome</name>
    <dbReference type="NCBI Taxonomy" id="449393"/>
    <lineage>
        <taxon>unclassified sequences</taxon>
        <taxon>metagenomes</taxon>
        <taxon>ecological metagenomes</taxon>
    </lineage>
</organism>
<proteinExistence type="predicted"/>
<dbReference type="EMBL" id="CAFBNE010000224">
    <property type="protein sequence ID" value="CAB4972982.1"/>
    <property type="molecule type" value="Genomic_DNA"/>
</dbReference>
<protein>
    <submittedName>
        <fullName evidence="1">Unannotated protein</fullName>
    </submittedName>
</protein>
<name>A0A6J7M0A4_9ZZZZ</name>
<dbReference type="AlphaFoldDB" id="A0A6J7M0A4"/>
<sequence>MIANDHSTTEATVEIYRAGVQDVIRAMANAGLTSYMMQAVVDYLAVSEAAGHKDSAFSAVFADHLATRP</sequence>
<gene>
    <name evidence="1" type="ORF">UFOPK3772_03527</name>
</gene>
<evidence type="ECO:0000313" key="1">
    <source>
        <dbReference type="EMBL" id="CAB4972982.1"/>
    </source>
</evidence>
<dbReference type="InterPro" id="IPR013328">
    <property type="entry name" value="6PGD_dom2"/>
</dbReference>
<accession>A0A6J7M0A4</accession>
<reference evidence="1" key="1">
    <citation type="submission" date="2020-05" db="EMBL/GenBank/DDBJ databases">
        <authorList>
            <person name="Chiriac C."/>
            <person name="Salcher M."/>
            <person name="Ghai R."/>
            <person name="Kavagutti S V."/>
        </authorList>
    </citation>
    <scope>NUCLEOTIDE SEQUENCE</scope>
</reference>